<comment type="subcellular location">
    <subcellularLocation>
        <location evidence="1">Cell membrane</location>
        <topology evidence="1">Multi-pass membrane protein</topology>
    </subcellularLocation>
</comment>
<evidence type="ECO:0000313" key="12">
    <source>
        <dbReference type="Proteomes" id="UP001652445"/>
    </source>
</evidence>
<reference evidence="11 12" key="1">
    <citation type="submission" date="2022-09" db="EMBL/GenBank/DDBJ databases">
        <authorList>
            <person name="Han X.L."/>
            <person name="Wang Q."/>
            <person name="Lu T."/>
        </authorList>
    </citation>
    <scope>NUCLEOTIDE SEQUENCE [LARGE SCALE GENOMIC DNA]</scope>
    <source>
        <strain evidence="11 12">WQ 127069</strain>
    </source>
</reference>
<evidence type="ECO:0000256" key="7">
    <source>
        <dbReference type="ARBA" id="ARBA00022989"/>
    </source>
</evidence>
<keyword evidence="6" id="KW-0630">Potassium</keyword>
<feature type="transmembrane region" description="Helical" evidence="10">
    <location>
        <begin position="242"/>
        <end position="261"/>
    </location>
</feature>
<evidence type="ECO:0000256" key="8">
    <source>
        <dbReference type="ARBA" id="ARBA00023065"/>
    </source>
</evidence>
<feature type="transmembrane region" description="Helical" evidence="10">
    <location>
        <begin position="88"/>
        <end position="112"/>
    </location>
</feature>
<evidence type="ECO:0000256" key="1">
    <source>
        <dbReference type="ARBA" id="ARBA00004651"/>
    </source>
</evidence>
<evidence type="ECO:0000313" key="11">
    <source>
        <dbReference type="EMBL" id="MCU6794733.1"/>
    </source>
</evidence>
<dbReference type="InterPro" id="IPR003445">
    <property type="entry name" value="Cat_transpt"/>
</dbReference>
<dbReference type="EMBL" id="JAOQIO010000084">
    <property type="protein sequence ID" value="MCU6794733.1"/>
    <property type="molecule type" value="Genomic_DNA"/>
</dbReference>
<evidence type="ECO:0000256" key="10">
    <source>
        <dbReference type="SAM" id="Phobius"/>
    </source>
</evidence>
<dbReference type="Pfam" id="PF02386">
    <property type="entry name" value="TrkH"/>
    <property type="match status" value="1"/>
</dbReference>
<protein>
    <submittedName>
        <fullName evidence="11">TrkH family potassium uptake protein</fullName>
    </submittedName>
</protein>
<evidence type="ECO:0000256" key="2">
    <source>
        <dbReference type="ARBA" id="ARBA00022448"/>
    </source>
</evidence>
<dbReference type="PANTHER" id="PTHR32024:SF1">
    <property type="entry name" value="KTR SYSTEM POTASSIUM UPTAKE PROTEIN B"/>
    <property type="match status" value="1"/>
</dbReference>
<keyword evidence="7 10" id="KW-1133">Transmembrane helix</keyword>
<keyword evidence="12" id="KW-1185">Reference proteome</keyword>
<accession>A0ABT2UJA8</accession>
<dbReference type="PANTHER" id="PTHR32024">
    <property type="entry name" value="TRK SYSTEM POTASSIUM UPTAKE PROTEIN TRKG-RELATED"/>
    <property type="match status" value="1"/>
</dbReference>
<keyword evidence="2" id="KW-0813">Transport</keyword>
<gene>
    <name evidence="11" type="ORF">OB236_21715</name>
</gene>
<feature type="transmembrane region" description="Helical" evidence="10">
    <location>
        <begin position="143"/>
        <end position="164"/>
    </location>
</feature>
<dbReference type="NCBIfam" id="TIGR00933">
    <property type="entry name" value="2a38"/>
    <property type="match status" value="1"/>
</dbReference>
<dbReference type="InterPro" id="IPR004772">
    <property type="entry name" value="TrkH"/>
</dbReference>
<sequence length="458" mass="50659">MTSGFYYEVIDLSRIHWKPIKLSPQQTLALGFAVIIVLGSFLLWMPAASVEGSSLSYIDALFMATSATCVTGLILVDTATHFTHFGQIVLLVMVQLGGLGFMTMTTWFAIVVRKRISLRERLVLKESLNQISIEGIVRLIKNVVVYSLVVESIAACIFAIRWSFEMPLGKAIYYGVFHAVSLFNNAGFELVGGYRNLTPYVDDFVINTVSMILVILGGIGFIVMSELIDYPKTRQLSLHSKIVLSVSGFLVVFGALVIFIFEFSNTHTLGPLPVFDKILAAFFQSVSTRSSGTNTVDITSLRQATQFFMILLMFIGAAPGSTGGGIKVTTFAILIGAMITMIRRKEDVVLFRYRLAQEYTHRALTVTFLSLLLIFIVTMLLLATHDYSFLMILFETTSAFGTVGLSMGLTPHLTFTGKIVIILMMYAGRLGPVTLSYALQPKNKKELYHYPEGKITIG</sequence>
<name>A0ABT2UJA8_9BACL</name>
<keyword evidence="3" id="KW-1003">Cell membrane</keyword>
<feature type="transmembrane region" description="Helical" evidence="10">
    <location>
        <begin position="57"/>
        <end position="76"/>
    </location>
</feature>
<feature type="transmembrane region" description="Helical" evidence="10">
    <location>
        <begin position="363"/>
        <end position="383"/>
    </location>
</feature>
<feature type="transmembrane region" description="Helical" evidence="10">
    <location>
        <begin position="309"/>
        <end position="342"/>
    </location>
</feature>
<evidence type="ECO:0000256" key="6">
    <source>
        <dbReference type="ARBA" id="ARBA00022958"/>
    </source>
</evidence>
<evidence type="ECO:0000256" key="3">
    <source>
        <dbReference type="ARBA" id="ARBA00022475"/>
    </source>
</evidence>
<feature type="transmembrane region" description="Helical" evidence="10">
    <location>
        <begin position="204"/>
        <end position="230"/>
    </location>
</feature>
<keyword evidence="8" id="KW-0406">Ion transport</keyword>
<evidence type="ECO:0000256" key="5">
    <source>
        <dbReference type="ARBA" id="ARBA00022692"/>
    </source>
</evidence>
<comment type="caution">
    <text evidence="11">The sequence shown here is derived from an EMBL/GenBank/DDBJ whole genome shotgun (WGS) entry which is preliminary data.</text>
</comment>
<proteinExistence type="predicted"/>
<organism evidence="11 12">
    <name type="scientific">Paenibacillus baimaensis</name>
    <dbReference type="NCBI Taxonomy" id="2982185"/>
    <lineage>
        <taxon>Bacteria</taxon>
        <taxon>Bacillati</taxon>
        <taxon>Bacillota</taxon>
        <taxon>Bacilli</taxon>
        <taxon>Bacillales</taxon>
        <taxon>Paenibacillaceae</taxon>
        <taxon>Paenibacillus</taxon>
    </lineage>
</organism>
<evidence type="ECO:0000256" key="4">
    <source>
        <dbReference type="ARBA" id="ARBA00022538"/>
    </source>
</evidence>
<keyword evidence="9 10" id="KW-0472">Membrane</keyword>
<keyword evidence="5 10" id="KW-0812">Transmembrane</keyword>
<feature type="transmembrane region" description="Helical" evidence="10">
    <location>
        <begin position="27"/>
        <end position="45"/>
    </location>
</feature>
<keyword evidence="4" id="KW-0633">Potassium transport</keyword>
<evidence type="ECO:0000256" key="9">
    <source>
        <dbReference type="ARBA" id="ARBA00023136"/>
    </source>
</evidence>
<dbReference type="Proteomes" id="UP001652445">
    <property type="component" value="Unassembled WGS sequence"/>
</dbReference>